<evidence type="ECO:0000313" key="1">
    <source>
        <dbReference type="EMBL" id="SVD47305.1"/>
    </source>
</evidence>
<gene>
    <name evidence="1" type="ORF">METZ01_LOCUS400159</name>
</gene>
<name>A0A382VMR6_9ZZZZ</name>
<feature type="non-terminal residue" evidence="1">
    <location>
        <position position="284"/>
    </location>
</feature>
<reference evidence="1" key="1">
    <citation type="submission" date="2018-05" db="EMBL/GenBank/DDBJ databases">
        <authorList>
            <person name="Lanie J.A."/>
            <person name="Ng W.-L."/>
            <person name="Kazmierczak K.M."/>
            <person name="Andrzejewski T.M."/>
            <person name="Davidsen T.M."/>
            <person name="Wayne K.J."/>
            <person name="Tettelin H."/>
            <person name="Glass J.I."/>
            <person name="Rusch D."/>
            <person name="Podicherti R."/>
            <person name="Tsui H.-C.T."/>
            <person name="Winkler M.E."/>
        </authorList>
    </citation>
    <scope>NUCLEOTIDE SEQUENCE</scope>
</reference>
<sequence>MPDDFDPEVNLPGREENGKVFHATIPGMNLATQLIENGTPIDMERAEAVLDAVFESQERRSGAPHYGNFTWEREDEMVEDMNAVHVTIMPLIKAMLRCGGSVPASLRDKALEGIRLGLEAVARIDVHLRYTTIAAADVFDTCIGGELLNDEALMARGRDKLRRWLAFTDRSGTFYEYNCPGYTGMSIERLAELAALSNHEQTRTIAQVFAARAGLSALLHGHPGTGRWSGPFCRAYQPQVAAKTPPEIDGMRHWVASGILPKWAAAALEDKAMPLEIKETSDTA</sequence>
<dbReference type="AlphaFoldDB" id="A0A382VMR6"/>
<accession>A0A382VMR6</accession>
<proteinExistence type="predicted"/>
<organism evidence="1">
    <name type="scientific">marine metagenome</name>
    <dbReference type="NCBI Taxonomy" id="408172"/>
    <lineage>
        <taxon>unclassified sequences</taxon>
        <taxon>metagenomes</taxon>
        <taxon>ecological metagenomes</taxon>
    </lineage>
</organism>
<dbReference type="EMBL" id="UINC01152894">
    <property type="protein sequence ID" value="SVD47305.1"/>
    <property type="molecule type" value="Genomic_DNA"/>
</dbReference>
<protein>
    <submittedName>
        <fullName evidence="1">Uncharacterized protein</fullName>
    </submittedName>
</protein>